<comment type="catalytic activity">
    <reaction evidence="9">
        <text>4-amino-4-deoxychorismate = 4-aminobenzoate + pyruvate + H(+)</text>
        <dbReference type="Rhea" id="RHEA:16201"/>
        <dbReference type="ChEBI" id="CHEBI:15361"/>
        <dbReference type="ChEBI" id="CHEBI:15378"/>
        <dbReference type="ChEBI" id="CHEBI:17836"/>
        <dbReference type="ChEBI" id="CHEBI:58406"/>
        <dbReference type="EC" id="4.1.3.38"/>
    </reaction>
</comment>
<evidence type="ECO:0000256" key="9">
    <source>
        <dbReference type="ARBA" id="ARBA00049529"/>
    </source>
</evidence>
<evidence type="ECO:0000256" key="3">
    <source>
        <dbReference type="ARBA" id="ARBA00011738"/>
    </source>
</evidence>
<evidence type="ECO:0000313" key="12">
    <source>
        <dbReference type="Proteomes" id="UP000464013"/>
    </source>
</evidence>
<dbReference type="InterPro" id="IPR043132">
    <property type="entry name" value="BCAT-like_C"/>
</dbReference>
<sequence length="273" mass="30129">MTRPQVEPWVPADDRGLAYGDGLFETILVRDGEPLLWPQHMARLGRGCQRLGIPMPAAAELDGLPAQAGPGLKVLKLILTRGSGGRGYFAPPIAKPRLLWQAFDFAPQPQHWESGVRVRHCRLQLSIQPLLAGLKHLNRLENVLARSEWDDPDVAEGVLCDTQGHLVEATCMNLFWQRRGCLETPRLDGSGVAGTLRAVLMERLEINEVTMGPEVLAEAEAVWLGNSVQGLWPVVRLDDADGSRQLNWTLGPVHRTLQGKAHELLGYPATFAR</sequence>
<dbReference type="GO" id="GO:0008696">
    <property type="term" value="F:4-amino-4-deoxychorismate lyase activity"/>
    <property type="evidence" value="ECO:0007669"/>
    <property type="project" value="UniProtKB-UniRule"/>
</dbReference>
<keyword evidence="5" id="KW-0289">Folate biosynthesis</keyword>
<dbReference type="GO" id="GO:0008153">
    <property type="term" value="P:4-aminobenzoate biosynthetic process"/>
    <property type="evidence" value="ECO:0007669"/>
    <property type="project" value="UniProtKB-UniRule"/>
</dbReference>
<gene>
    <name evidence="11" type="primary">pabC</name>
    <name evidence="11" type="ORF">EKK97_08690</name>
</gene>
<dbReference type="GO" id="GO:0030170">
    <property type="term" value="F:pyridoxal phosphate binding"/>
    <property type="evidence" value="ECO:0007669"/>
    <property type="project" value="InterPro"/>
</dbReference>
<dbReference type="OrthoDB" id="9805628at2"/>
<reference evidence="11 12" key="1">
    <citation type="submission" date="2019-01" db="EMBL/GenBank/DDBJ databases">
        <title>Complete genome of a denitifying bacterium Halomons sp. BC-M4-5.</title>
        <authorList>
            <person name="Wang L."/>
            <person name="Shao Z."/>
        </authorList>
    </citation>
    <scope>NUCLEOTIDE SEQUENCE [LARGE SCALE GENOMIC DNA]</scope>
    <source>
        <strain evidence="11 12">BC-M4-5</strain>
    </source>
</reference>
<dbReference type="Proteomes" id="UP000464013">
    <property type="component" value="Chromosome"/>
</dbReference>
<evidence type="ECO:0000256" key="10">
    <source>
        <dbReference type="NCBIfam" id="TIGR03461"/>
    </source>
</evidence>
<dbReference type="AlphaFoldDB" id="A0A6I6SGP8"/>
<dbReference type="EMBL" id="CP035042">
    <property type="protein sequence ID" value="QHC49669.1"/>
    <property type="molecule type" value="Genomic_DNA"/>
</dbReference>
<dbReference type="InterPro" id="IPR050571">
    <property type="entry name" value="Class-IV_PLP-Dep_Aminotrnsfr"/>
</dbReference>
<dbReference type="Gene3D" id="3.30.470.10">
    <property type="match status" value="1"/>
</dbReference>
<comment type="subunit">
    <text evidence="3">Homodimer.</text>
</comment>
<comment type="cofactor">
    <cofactor evidence="1">
        <name>pyridoxal 5'-phosphate</name>
        <dbReference type="ChEBI" id="CHEBI:597326"/>
    </cofactor>
</comment>
<evidence type="ECO:0000256" key="8">
    <source>
        <dbReference type="ARBA" id="ARBA00035676"/>
    </source>
</evidence>
<dbReference type="CDD" id="cd01559">
    <property type="entry name" value="ADCL_like"/>
    <property type="match status" value="1"/>
</dbReference>
<proteinExistence type="inferred from homology"/>
<keyword evidence="12" id="KW-1185">Reference proteome</keyword>
<dbReference type="SUPFAM" id="SSF56752">
    <property type="entry name" value="D-aminoacid aminotransferase-like PLP-dependent enzymes"/>
    <property type="match status" value="1"/>
</dbReference>
<dbReference type="PANTHER" id="PTHR42743:SF2">
    <property type="entry name" value="AMINODEOXYCHORISMATE LYASE"/>
    <property type="match status" value="1"/>
</dbReference>
<dbReference type="InterPro" id="IPR001544">
    <property type="entry name" value="Aminotrans_IV"/>
</dbReference>
<dbReference type="InterPro" id="IPR017824">
    <property type="entry name" value="Aminodeoxychorismate_lyase_IV"/>
</dbReference>
<evidence type="ECO:0000256" key="7">
    <source>
        <dbReference type="ARBA" id="ARBA00035633"/>
    </source>
</evidence>
<evidence type="ECO:0000256" key="2">
    <source>
        <dbReference type="ARBA" id="ARBA00009320"/>
    </source>
</evidence>
<dbReference type="PANTHER" id="PTHR42743">
    <property type="entry name" value="AMINO-ACID AMINOTRANSFERASE"/>
    <property type="match status" value="1"/>
</dbReference>
<dbReference type="Pfam" id="PF01063">
    <property type="entry name" value="Aminotran_4"/>
    <property type="match status" value="1"/>
</dbReference>
<protein>
    <recommendedName>
        <fullName evidence="8 10">Aminodeoxychorismate lyase</fullName>
        <ecNumber evidence="8 10">4.1.3.38</ecNumber>
    </recommendedName>
</protein>
<accession>A0A6I6SGP8</accession>
<keyword evidence="6 11" id="KW-0456">Lyase</keyword>
<keyword evidence="4" id="KW-0663">Pyridoxal phosphate</keyword>
<dbReference type="InterPro" id="IPR043131">
    <property type="entry name" value="BCAT-like_N"/>
</dbReference>
<evidence type="ECO:0000313" key="11">
    <source>
        <dbReference type="EMBL" id="QHC49669.1"/>
    </source>
</evidence>
<comment type="similarity">
    <text evidence="2">Belongs to the class-IV pyridoxal-phosphate-dependent aminotransferase family.</text>
</comment>
<dbReference type="GO" id="GO:0005829">
    <property type="term" value="C:cytosol"/>
    <property type="evidence" value="ECO:0007669"/>
    <property type="project" value="TreeGrafter"/>
</dbReference>
<evidence type="ECO:0000256" key="6">
    <source>
        <dbReference type="ARBA" id="ARBA00023239"/>
    </source>
</evidence>
<name>A0A6I6SGP8_9GAMM</name>
<evidence type="ECO:0000256" key="1">
    <source>
        <dbReference type="ARBA" id="ARBA00001933"/>
    </source>
</evidence>
<comment type="pathway">
    <text evidence="7">Cofactor biosynthesis; tetrahydrofolate biosynthesis; 4-aminobenzoate from chorismate: step 2/2.</text>
</comment>
<dbReference type="NCBIfam" id="TIGR03461">
    <property type="entry name" value="pabC_Proteo"/>
    <property type="match status" value="1"/>
</dbReference>
<evidence type="ECO:0000256" key="5">
    <source>
        <dbReference type="ARBA" id="ARBA00022909"/>
    </source>
</evidence>
<evidence type="ECO:0000256" key="4">
    <source>
        <dbReference type="ARBA" id="ARBA00022898"/>
    </source>
</evidence>
<dbReference type="Gene3D" id="3.20.10.10">
    <property type="entry name" value="D-amino Acid Aminotransferase, subunit A, domain 2"/>
    <property type="match status" value="1"/>
</dbReference>
<dbReference type="RefSeq" id="WP_159551157.1">
    <property type="nucleotide sequence ID" value="NZ_CP035042.1"/>
</dbReference>
<dbReference type="EC" id="4.1.3.38" evidence="8 10"/>
<organism evidence="11 12">
    <name type="scientific">Billgrantia tianxiuensis</name>
    <dbReference type="NCBI Taxonomy" id="2497861"/>
    <lineage>
        <taxon>Bacteria</taxon>
        <taxon>Pseudomonadati</taxon>
        <taxon>Pseudomonadota</taxon>
        <taxon>Gammaproteobacteria</taxon>
        <taxon>Oceanospirillales</taxon>
        <taxon>Halomonadaceae</taxon>
        <taxon>Billgrantia</taxon>
    </lineage>
</organism>
<dbReference type="GO" id="GO:0046656">
    <property type="term" value="P:folic acid biosynthetic process"/>
    <property type="evidence" value="ECO:0007669"/>
    <property type="project" value="UniProtKB-KW"/>
</dbReference>
<dbReference type="KEGG" id="htx:EKK97_08690"/>
<dbReference type="InterPro" id="IPR036038">
    <property type="entry name" value="Aminotransferase-like"/>
</dbReference>